<dbReference type="Gramene" id="Pp3c2_13320V3.1">
    <property type="protein sequence ID" value="Pp3c2_13320V3.1"/>
    <property type="gene ID" value="Pp3c2_13320"/>
</dbReference>
<reference evidence="2 4" key="2">
    <citation type="journal article" date="2018" name="Plant J.">
        <title>The Physcomitrella patens chromosome-scale assembly reveals moss genome structure and evolution.</title>
        <authorList>
            <person name="Lang D."/>
            <person name="Ullrich K.K."/>
            <person name="Murat F."/>
            <person name="Fuchs J."/>
            <person name="Jenkins J."/>
            <person name="Haas F.B."/>
            <person name="Piednoel M."/>
            <person name="Gundlach H."/>
            <person name="Van Bel M."/>
            <person name="Meyberg R."/>
            <person name="Vives C."/>
            <person name="Morata J."/>
            <person name="Symeonidi A."/>
            <person name="Hiss M."/>
            <person name="Muchero W."/>
            <person name="Kamisugi Y."/>
            <person name="Saleh O."/>
            <person name="Blanc G."/>
            <person name="Decker E.L."/>
            <person name="van Gessel N."/>
            <person name="Grimwood J."/>
            <person name="Hayes R.D."/>
            <person name="Graham S.W."/>
            <person name="Gunter L.E."/>
            <person name="McDaniel S.F."/>
            <person name="Hoernstein S.N.W."/>
            <person name="Larsson A."/>
            <person name="Li F.W."/>
            <person name="Perroud P.F."/>
            <person name="Phillips J."/>
            <person name="Ranjan P."/>
            <person name="Rokshar D.S."/>
            <person name="Rothfels C.J."/>
            <person name="Schneider L."/>
            <person name="Shu S."/>
            <person name="Stevenson D.W."/>
            <person name="Thummler F."/>
            <person name="Tillich M."/>
            <person name="Villarreal Aguilar J.C."/>
            <person name="Widiez T."/>
            <person name="Wong G.K."/>
            <person name="Wymore A."/>
            <person name="Zhang Y."/>
            <person name="Zimmer A.D."/>
            <person name="Quatrano R.S."/>
            <person name="Mayer K.F.X."/>
            <person name="Goodstein D."/>
            <person name="Casacuberta J.M."/>
            <person name="Vandepoele K."/>
            <person name="Reski R."/>
            <person name="Cuming A.C."/>
            <person name="Tuskan G.A."/>
            <person name="Maumus F."/>
            <person name="Salse J."/>
            <person name="Schmutz J."/>
            <person name="Rensing S.A."/>
        </authorList>
    </citation>
    <scope>NUCLEOTIDE SEQUENCE [LARGE SCALE GENOMIC DNA]</scope>
    <source>
        <strain evidence="3 4">cv. Gransden 2004</strain>
    </source>
</reference>
<keyword evidence="4" id="KW-1185">Reference proteome</keyword>
<dbReference type="EnsemblPlants" id="Pp3c2_13320V3.1">
    <property type="protein sequence ID" value="Pp3c2_13320V3.1"/>
    <property type="gene ID" value="Pp3c2_13320"/>
</dbReference>
<dbReference type="Proteomes" id="UP000006727">
    <property type="component" value="Chromosome 2"/>
</dbReference>
<evidence type="ECO:0000313" key="4">
    <source>
        <dbReference type="Proteomes" id="UP000006727"/>
    </source>
</evidence>
<dbReference type="EMBL" id="ABEU02000002">
    <property type="protein sequence ID" value="PNR59824.1"/>
    <property type="molecule type" value="Genomic_DNA"/>
</dbReference>
<keyword evidence="1" id="KW-1133">Transmembrane helix</keyword>
<keyword evidence="1" id="KW-0472">Membrane</keyword>
<accession>A0A2K1L1B9</accession>
<sequence>MHSRWRTMRASGPKVLYDPDWGGLVGSQYQHLRRCFTVRSFPCRSPKPVPEFTDKYVWVFFFSILFIPYLIHFTESTAQKPPLRGERKDHELGQRVCRLAAATWIMLPRFCIKPRSLNCVNSSAPIPRRGTINSGSW</sequence>
<evidence type="ECO:0000313" key="3">
    <source>
        <dbReference type="EnsemblPlants" id="Pp3c2_13320V3.1"/>
    </source>
</evidence>
<reference evidence="2 4" key="1">
    <citation type="journal article" date="2008" name="Science">
        <title>The Physcomitrella genome reveals evolutionary insights into the conquest of land by plants.</title>
        <authorList>
            <person name="Rensing S."/>
            <person name="Lang D."/>
            <person name="Zimmer A."/>
            <person name="Terry A."/>
            <person name="Salamov A."/>
            <person name="Shapiro H."/>
            <person name="Nishiyama T."/>
            <person name="Perroud P.-F."/>
            <person name="Lindquist E."/>
            <person name="Kamisugi Y."/>
            <person name="Tanahashi T."/>
            <person name="Sakakibara K."/>
            <person name="Fujita T."/>
            <person name="Oishi K."/>
            <person name="Shin-I T."/>
            <person name="Kuroki Y."/>
            <person name="Toyoda A."/>
            <person name="Suzuki Y."/>
            <person name="Hashimoto A."/>
            <person name="Yamaguchi K."/>
            <person name="Sugano A."/>
            <person name="Kohara Y."/>
            <person name="Fujiyama A."/>
            <person name="Anterola A."/>
            <person name="Aoki S."/>
            <person name="Ashton N."/>
            <person name="Barbazuk W.B."/>
            <person name="Barker E."/>
            <person name="Bennetzen J."/>
            <person name="Bezanilla M."/>
            <person name="Blankenship R."/>
            <person name="Cho S.H."/>
            <person name="Dutcher S."/>
            <person name="Estelle M."/>
            <person name="Fawcett J.A."/>
            <person name="Gundlach H."/>
            <person name="Hanada K."/>
            <person name="Heyl A."/>
            <person name="Hicks K.A."/>
            <person name="Hugh J."/>
            <person name="Lohr M."/>
            <person name="Mayer K."/>
            <person name="Melkozernov A."/>
            <person name="Murata T."/>
            <person name="Nelson D."/>
            <person name="Pils B."/>
            <person name="Prigge M."/>
            <person name="Reiss B."/>
            <person name="Renner T."/>
            <person name="Rombauts S."/>
            <person name="Rushton P."/>
            <person name="Sanderfoot A."/>
            <person name="Schween G."/>
            <person name="Shiu S.-H."/>
            <person name="Stueber K."/>
            <person name="Theodoulou F.L."/>
            <person name="Tu H."/>
            <person name="Van de Peer Y."/>
            <person name="Verrier P.J."/>
            <person name="Waters E."/>
            <person name="Wood A."/>
            <person name="Yang L."/>
            <person name="Cove D."/>
            <person name="Cuming A."/>
            <person name="Hasebe M."/>
            <person name="Lucas S."/>
            <person name="Mishler D.B."/>
            <person name="Reski R."/>
            <person name="Grigoriev I."/>
            <person name="Quatrano R.S."/>
            <person name="Boore J.L."/>
        </authorList>
    </citation>
    <scope>NUCLEOTIDE SEQUENCE [LARGE SCALE GENOMIC DNA]</scope>
    <source>
        <strain evidence="3 4">cv. Gransden 2004</strain>
    </source>
</reference>
<proteinExistence type="predicted"/>
<feature type="transmembrane region" description="Helical" evidence="1">
    <location>
        <begin position="56"/>
        <end position="74"/>
    </location>
</feature>
<name>A0A2K1L1B9_PHYPA</name>
<gene>
    <name evidence="2" type="ORF">PHYPA_002616</name>
</gene>
<organism evidence="2">
    <name type="scientific">Physcomitrium patens</name>
    <name type="common">Spreading-leaved earth moss</name>
    <name type="synonym">Physcomitrella patens</name>
    <dbReference type="NCBI Taxonomy" id="3218"/>
    <lineage>
        <taxon>Eukaryota</taxon>
        <taxon>Viridiplantae</taxon>
        <taxon>Streptophyta</taxon>
        <taxon>Embryophyta</taxon>
        <taxon>Bryophyta</taxon>
        <taxon>Bryophytina</taxon>
        <taxon>Bryopsida</taxon>
        <taxon>Funariidae</taxon>
        <taxon>Funariales</taxon>
        <taxon>Funariaceae</taxon>
        <taxon>Physcomitrium</taxon>
    </lineage>
</organism>
<keyword evidence="1" id="KW-0812">Transmembrane</keyword>
<evidence type="ECO:0000256" key="1">
    <source>
        <dbReference type="SAM" id="Phobius"/>
    </source>
</evidence>
<protein>
    <submittedName>
        <fullName evidence="2 3">Uncharacterized protein</fullName>
    </submittedName>
</protein>
<dbReference type="InParanoid" id="A0A2K1L1B9"/>
<reference evidence="3" key="3">
    <citation type="submission" date="2020-12" db="UniProtKB">
        <authorList>
            <consortium name="EnsemblPlants"/>
        </authorList>
    </citation>
    <scope>IDENTIFICATION</scope>
</reference>
<dbReference type="PaxDb" id="3218-PP1S30_47V6.1"/>
<evidence type="ECO:0000313" key="2">
    <source>
        <dbReference type="EMBL" id="PNR59824.1"/>
    </source>
</evidence>
<dbReference type="AlphaFoldDB" id="A0A2K1L1B9"/>